<evidence type="ECO:0000313" key="2">
    <source>
        <dbReference type="Proteomes" id="UP000838412"/>
    </source>
</evidence>
<protein>
    <submittedName>
        <fullName evidence="1">Hypp7787 protein</fullName>
    </submittedName>
</protein>
<name>A0A8J9Z4B5_BRALA</name>
<proteinExistence type="predicted"/>
<sequence length="120" mass="13610">MDLRPSGAKEKARKLKRHHAFPLTEIQIAVLTWYVPMVVCAPWTSRCRKSEVFLRFAACSQTIYWSLQPPTRASQDLEGCLSYHRADTSRRSALRAADDDLNRYVVARGQGVPGYNNAGR</sequence>
<gene>
    <name evidence="1" type="primary">Hypp7787</name>
    <name evidence="1" type="ORF">BLAG_LOCUS8704</name>
</gene>
<reference evidence="1" key="1">
    <citation type="submission" date="2022-01" db="EMBL/GenBank/DDBJ databases">
        <authorList>
            <person name="Braso-Vives M."/>
        </authorList>
    </citation>
    <scope>NUCLEOTIDE SEQUENCE</scope>
</reference>
<organism evidence="1 2">
    <name type="scientific">Branchiostoma lanceolatum</name>
    <name type="common">Common lancelet</name>
    <name type="synonym">Amphioxus lanceolatum</name>
    <dbReference type="NCBI Taxonomy" id="7740"/>
    <lineage>
        <taxon>Eukaryota</taxon>
        <taxon>Metazoa</taxon>
        <taxon>Chordata</taxon>
        <taxon>Cephalochordata</taxon>
        <taxon>Leptocardii</taxon>
        <taxon>Amphioxiformes</taxon>
        <taxon>Branchiostomatidae</taxon>
        <taxon>Branchiostoma</taxon>
    </lineage>
</organism>
<dbReference type="AlphaFoldDB" id="A0A8J9Z4B5"/>
<keyword evidence="2" id="KW-1185">Reference proteome</keyword>
<dbReference type="Proteomes" id="UP000838412">
    <property type="component" value="Chromosome 15"/>
</dbReference>
<evidence type="ECO:0000313" key="1">
    <source>
        <dbReference type="EMBL" id="CAH1246814.1"/>
    </source>
</evidence>
<dbReference type="EMBL" id="OV696700">
    <property type="protein sequence ID" value="CAH1246814.1"/>
    <property type="molecule type" value="Genomic_DNA"/>
</dbReference>
<accession>A0A8J9Z4B5</accession>